<protein>
    <submittedName>
        <fullName evidence="8">Lysine transporter LysE</fullName>
    </submittedName>
</protein>
<dbReference type="PANTHER" id="PTHR30086">
    <property type="entry name" value="ARGININE EXPORTER PROTEIN ARGO"/>
    <property type="match status" value="1"/>
</dbReference>
<comment type="caution">
    <text evidence="8">The sequence shown here is derived from an EMBL/GenBank/DDBJ whole genome shotgun (WGS) entry which is preliminary data.</text>
</comment>
<dbReference type="NCBIfam" id="NF008201">
    <property type="entry name" value="PRK10958.1"/>
    <property type="match status" value="1"/>
</dbReference>
<dbReference type="Pfam" id="PF01810">
    <property type="entry name" value="LysE"/>
    <property type="match status" value="1"/>
</dbReference>
<comment type="subcellular location">
    <subcellularLocation>
        <location evidence="1">Cell membrane</location>
        <topology evidence="1">Multi-pass membrane protein</topology>
    </subcellularLocation>
</comment>
<dbReference type="EMBL" id="LLXS01000026">
    <property type="protein sequence ID" value="KRG41491.1"/>
    <property type="molecule type" value="Genomic_DNA"/>
</dbReference>
<keyword evidence="3" id="KW-1003">Cell membrane</keyword>
<dbReference type="RefSeq" id="WP_057506184.1">
    <property type="nucleotide sequence ID" value="NZ_LLXS01000026.1"/>
</dbReference>
<evidence type="ECO:0000256" key="7">
    <source>
        <dbReference type="SAM" id="Phobius"/>
    </source>
</evidence>
<dbReference type="PANTHER" id="PTHR30086:SF15">
    <property type="entry name" value="LEUCINE EFFLUX PROTEIN"/>
    <property type="match status" value="1"/>
</dbReference>
<reference evidence="8 9" key="1">
    <citation type="submission" date="2015-10" db="EMBL/GenBank/DDBJ databases">
        <title>Genome sequencing and analysis of members of genus Stenotrophomonas.</title>
        <authorList>
            <person name="Patil P.P."/>
            <person name="Midha S."/>
            <person name="Patil P.B."/>
        </authorList>
    </citation>
    <scope>NUCLEOTIDE SEQUENCE [LARGE SCALE GENOMIC DNA]</scope>
    <source>
        <strain evidence="8 9">JCM 9942</strain>
    </source>
</reference>
<dbReference type="GO" id="GO:0015820">
    <property type="term" value="P:L-leucine transport"/>
    <property type="evidence" value="ECO:0007669"/>
    <property type="project" value="TreeGrafter"/>
</dbReference>
<feature type="transmembrane region" description="Helical" evidence="7">
    <location>
        <begin position="150"/>
        <end position="175"/>
    </location>
</feature>
<keyword evidence="5 7" id="KW-1133">Transmembrane helix</keyword>
<proteinExistence type="inferred from homology"/>
<feature type="transmembrane region" description="Helical" evidence="7">
    <location>
        <begin position="115"/>
        <end position="138"/>
    </location>
</feature>
<evidence type="ECO:0000313" key="9">
    <source>
        <dbReference type="Proteomes" id="UP000050836"/>
    </source>
</evidence>
<evidence type="ECO:0000256" key="1">
    <source>
        <dbReference type="ARBA" id="ARBA00004651"/>
    </source>
</evidence>
<feature type="transmembrane region" description="Helical" evidence="7">
    <location>
        <begin position="43"/>
        <end position="67"/>
    </location>
</feature>
<keyword evidence="6 7" id="KW-0472">Membrane</keyword>
<keyword evidence="4 7" id="KW-0812">Transmembrane</keyword>
<dbReference type="GO" id="GO:0015190">
    <property type="term" value="F:L-leucine transmembrane transporter activity"/>
    <property type="evidence" value="ECO:0007669"/>
    <property type="project" value="TreeGrafter"/>
</dbReference>
<gene>
    <name evidence="8" type="ORF">ARC78_11125</name>
</gene>
<evidence type="ECO:0000256" key="3">
    <source>
        <dbReference type="ARBA" id="ARBA00022475"/>
    </source>
</evidence>
<comment type="similarity">
    <text evidence="2">Belongs to the Rht family.</text>
</comment>
<feature type="transmembrane region" description="Helical" evidence="7">
    <location>
        <begin position="12"/>
        <end position="31"/>
    </location>
</feature>
<evidence type="ECO:0000256" key="2">
    <source>
        <dbReference type="ARBA" id="ARBA00007928"/>
    </source>
</evidence>
<accession>A0A0R0AM43</accession>
<dbReference type="InterPro" id="IPR001123">
    <property type="entry name" value="LeuE-type"/>
</dbReference>
<dbReference type="AlphaFoldDB" id="A0A0R0AM43"/>
<sequence length="207" mass="22047">MPWMGINDLGTFVVAVILFLMLPGPGTFTLLTATARGGVRAGYATLAGLMLGDQILIAIAATGVAALLQAHPLLFAGLRYVGAGYLVWVGAQLLREPATPDSASPAQHGRRWFRQALLVGVLNPKAILFYMAFFPLFIDPARQRGALTLATMALLIALLSIGWCSVLIFGGQFIARRLAGYPRVGVWLRRAVGVCLIGFGVRLGLEG</sequence>
<dbReference type="PIRSF" id="PIRSF006324">
    <property type="entry name" value="LeuE"/>
    <property type="match status" value="1"/>
</dbReference>
<keyword evidence="9" id="KW-1185">Reference proteome</keyword>
<organism evidence="8 9">
    <name type="scientific">Stenotrophomonas pictorum JCM 9942</name>
    <dbReference type="NCBI Taxonomy" id="1236960"/>
    <lineage>
        <taxon>Bacteria</taxon>
        <taxon>Pseudomonadati</taxon>
        <taxon>Pseudomonadota</taxon>
        <taxon>Gammaproteobacteria</taxon>
        <taxon>Lysobacterales</taxon>
        <taxon>Lysobacteraceae</taxon>
        <taxon>Stenotrophomonas</taxon>
    </lineage>
</organism>
<evidence type="ECO:0000256" key="4">
    <source>
        <dbReference type="ARBA" id="ARBA00022692"/>
    </source>
</evidence>
<evidence type="ECO:0000256" key="6">
    <source>
        <dbReference type="ARBA" id="ARBA00023136"/>
    </source>
</evidence>
<name>A0A0R0AM43_9GAMM</name>
<evidence type="ECO:0000313" key="8">
    <source>
        <dbReference type="EMBL" id="KRG41491.1"/>
    </source>
</evidence>
<dbReference type="GO" id="GO:0005886">
    <property type="term" value="C:plasma membrane"/>
    <property type="evidence" value="ECO:0007669"/>
    <property type="project" value="UniProtKB-SubCell"/>
</dbReference>
<dbReference type="Proteomes" id="UP000050836">
    <property type="component" value="Unassembled WGS sequence"/>
</dbReference>
<evidence type="ECO:0000256" key="5">
    <source>
        <dbReference type="ARBA" id="ARBA00022989"/>
    </source>
</evidence>